<dbReference type="InterPro" id="IPR001343">
    <property type="entry name" value="Hemolysn_Ca-bd"/>
</dbReference>
<dbReference type="Pfam" id="PF17963">
    <property type="entry name" value="Big_9"/>
    <property type="match status" value="1"/>
</dbReference>
<dbReference type="PROSITE" id="PS50234">
    <property type="entry name" value="VWFA"/>
    <property type="match status" value="1"/>
</dbReference>
<comment type="caution">
    <text evidence="3">The sequence shown here is derived from an EMBL/GenBank/DDBJ whole genome shotgun (WGS) entry which is preliminary data.</text>
</comment>
<dbReference type="SMART" id="SM00327">
    <property type="entry name" value="VWA"/>
    <property type="match status" value="1"/>
</dbReference>
<dbReference type="InterPro" id="IPR055014">
    <property type="entry name" value="BapA_Bap-like_C"/>
</dbReference>
<keyword evidence="4" id="KW-1185">Reference proteome</keyword>
<dbReference type="PRINTS" id="PR00313">
    <property type="entry name" value="CABNDNGRPT"/>
</dbReference>
<accession>A0ABS9ABD0</accession>
<organism evidence="3 4">
    <name type="scientific">Billgrantia zhangzhouensis</name>
    <dbReference type="NCBI Taxonomy" id="2733481"/>
    <lineage>
        <taxon>Bacteria</taxon>
        <taxon>Pseudomonadati</taxon>
        <taxon>Pseudomonadota</taxon>
        <taxon>Gammaproteobacteria</taxon>
        <taxon>Oceanospirillales</taxon>
        <taxon>Halomonadaceae</taxon>
        <taxon>Billgrantia</taxon>
    </lineage>
</organism>
<name>A0ABS9ABD0_9GAMM</name>
<dbReference type="NCBIfam" id="TIGR01965">
    <property type="entry name" value="VCBS_repeat"/>
    <property type="match status" value="1"/>
</dbReference>
<dbReference type="InterPro" id="IPR043824">
    <property type="entry name" value="DUF5801"/>
</dbReference>
<keyword evidence="1" id="KW-0106">Calcium</keyword>
<dbReference type="Gene3D" id="2.150.10.10">
    <property type="entry name" value="Serralysin-like metalloprotease, C-terminal"/>
    <property type="match status" value="1"/>
</dbReference>
<proteinExistence type="predicted"/>
<dbReference type="Gene3D" id="3.40.50.410">
    <property type="entry name" value="von Willebrand factor, type A domain"/>
    <property type="match status" value="1"/>
</dbReference>
<feature type="non-terminal residue" evidence="3">
    <location>
        <position position="1"/>
    </location>
</feature>
<dbReference type="InterPro" id="IPR010221">
    <property type="entry name" value="VCBS_dom"/>
</dbReference>
<dbReference type="PROSITE" id="PS00330">
    <property type="entry name" value="HEMOLYSIN_CALCIUM"/>
    <property type="match status" value="1"/>
</dbReference>
<dbReference type="NCBIfam" id="TIGR03661">
    <property type="entry name" value="T1SS_VCA0849"/>
    <property type="match status" value="1"/>
</dbReference>
<dbReference type="CDD" id="cd00198">
    <property type="entry name" value="vWFA"/>
    <property type="match status" value="1"/>
</dbReference>
<dbReference type="SUPFAM" id="SSF51120">
    <property type="entry name" value="beta-Roll"/>
    <property type="match status" value="1"/>
</dbReference>
<evidence type="ECO:0000259" key="2">
    <source>
        <dbReference type="PROSITE" id="PS50234"/>
    </source>
</evidence>
<reference evidence="3 4" key="1">
    <citation type="journal article" date="2021" name="Front. Microbiol.">
        <title>Aerobic Denitrification and Heterotrophic Sulfur Oxidation in the Genus Halomonas Revealed by Six Novel Species Characterizations and Genome-Based Analysis.</title>
        <authorList>
            <person name="Wang L."/>
            <person name="Shao Z."/>
        </authorList>
    </citation>
    <scope>NUCLEOTIDE SEQUENCE [LARGE SCALE GENOMIC DNA]</scope>
    <source>
        <strain evidence="3 4">MCCC 1A11036</strain>
    </source>
</reference>
<dbReference type="InterPro" id="IPR011049">
    <property type="entry name" value="Serralysin-like_metalloprot_C"/>
</dbReference>
<evidence type="ECO:0000313" key="3">
    <source>
        <dbReference type="EMBL" id="MCE8018867.1"/>
    </source>
</evidence>
<dbReference type="Pfam" id="PF19116">
    <property type="entry name" value="DUF5801"/>
    <property type="match status" value="2"/>
</dbReference>
<feature type="domain" description="VWFA" evidence="2">
    <location>
        <begin position="395"/>
        <end position="596"/>
    </location>
</feature>
<dbReference type="CDD" id="cd11685">
    <property type="entry name" value="UEV_TSG101-like"/>
    <property type="match status" value="1"/>
</dbReference>
<dbReference type="InterPro" id="IPR036465">
    <property type="entry name" value="vWFA_dom_sf"/>
</dbReference>
<protein>
    <submittedName>
        <fullName evidence="3">Type I secretion C-terminal target domain-containing protein</fullName>
    </submittedName>
</protein>
<dbReference type="InterPro" id="IPR047995">
    <property type="entry name" value="Choice_anch_K"/>
</dbReference>
<dbReference type="NCBIfam" id="NF045619">
    <property type="entry name" value="adhes_GNV_Cterm"/>
    <property type="match status" value="1"/>
</dbReference>
<dbReference type="InterPro" id="IPR018511">
    <property type="entry name" value="Hemolysin-typ_Ca-bd_CS"/>
</dbReference>
<dbReference type="SUPFAM" id="SSF53300">
    <property type="entry name" value="vWA-like"/>
    <property type="match status" value="1"/>
</dbReference>
<dbReference type="EMBL" id="JABFTT010000002">
    <property type="protein sequence ID" value="MCE8018867.1"/>
    <property type="molecule type" value="Genomic_DNA"/>
</dbReference>
<evidence type="ECO:0000256" key="1">
    <source>
        <dbReference type="ARBA" id="ARBA00022837"/>
    </source>
</evidence>
<dbReference type="Proteomes" id="UP001320122">
    <property type="component" value="Unassembled WGS sequence"/>
</dbReference>
<evidence type="ECO:0000313" key="4">
    <source>
        <dbReference type="Proteomes" id="UP001320122"/>
    </source>
</evidence>
<dbReference type="Pfam" id="PF00353">
    <property type="entry name" value="HemolysinCabind"/>
    <property type="match status" value="1"/>
</dbReference>
<gene>
    <name evidence="3" type="ORF">HOP51_01865</name>
</gene>
<dbReference type="InterPro" id="IPR019960">
    <property type="entry name" value="T1SS_VCA0849"/>
</dbReference>
<dbReference type="InterPro" id="IPR002035">
    <property type="entry name" value="VWF_A"/>
</dbReference>
<sequence length="1552" mass="162403">SLPVGLVSVDATVTVTDGDGDTVSDSLSADLGDSITIVDDVPTLELDAVDLDDVTFKLYDKQTDGGTSKATGNVAAAFEDAVTSSYGADGAGSIDIAYALSVDTALEHGLTSGGEAIAFTEVDGVIIGSTEAGEVLRIEIDAITGEVTVTQSAPLDHAAQGKDSLSLPVGLVSVDATVTVTDGDGDTVSDSLSADLGDSITIVDDMPTAEVAVVDLSELDLTTFDRKAVKEGGDVDSANVKAAFLAAVTPSYGADGEGGIEIGHYALKIENEETGLQSQGVDIKLTMDGGDVVGMADGTEVFRLSVDENGEVTLTQSAVIDHPEQGKDLVGLPEDSVTLNAVATVTDGDGDAVTVDVSADLGGSDGVVNFTDAVPMVEDSTVELEALEVPPFYANVSLALDISSSMYGVTGGGNVMPQQKAAAIALLQRYADALETAGDGEVKVQIIQFGTNASNGGWMSIEDAMDMINGIPDTNPGGTQYTNYTDALNSIMDHYDGRVDEDDVLNHSYFLTDGEPLKAAGWWGTEPDPVPESVLDAWAAFLDENDILSYAIGMGDNPTAEHLLEIAYNGLTGEDHDDLLHLDIDFDALEDLLTSLAPEPVSHHLDIDFGADGGYILSITVDGKTYTYDPGEGEVTGGGEFDPATNELTVVTEQGGTFTLNMQTGAYTYEPPEQIGPHVGDEKIDFTIIDNDGDKADATLTIKMEPGEAQPPSLDLDDTPLVVNEKFLENGSAEGEGELTQNGVIHLSAEGGIKMLTIEGEEFSLDDLQALEGEPVVIELESGNTLTLTGFDGSLTGGTLHYEFTLNSAIDHELGGGTNSEIKAFDITLEDLFGEKAESSLDIKVIDDTPVEQDVTDGENEIVIDDFQVTDISGTWKNAQGGSSSVVNHLIPNGTGIVWGGTNFNNGSGYKFEYASTVDIEASAVSGEPVSLGTFTHVNQPISSGTAINGVTLELTVEVMLNGVVYNIPVEVVLDHEETPNNAYPDDHPDNDDIVTIESVKITDQGVLEQLEAAGYKFDIPGFKDKDGNLVTQVRTVETESTDYDLFASVSYVGDDLVDSEGEFDVSWGADGPADEDDEHAPITFTGADGQEVEPDASGKAEIVGEYGTLSVTVIDGKVSYEYTLSTAGREKLKTDGSLSEGGLSYTLTDADGDRITSQIDLEFTAVSAPIELVDSSNDAFIDLVDQESDPEPVMGNVSSTAGVFGGSRSTTSSEEFTIGSGETGQVSFTVSVTGSSSVSWTLIDENGQEIGSGSRSSDGSVDIQVEEGTYRLEITTSGSGFGPWLARGEASASNINLVTYSQVPESWPVEGNLFAEEGVSLGSNDTWLEIDKDGAFEEVAEGTTIAGQYGTLTLNPDGSYSYTANPSLESLGSVEQFTYQVVNANGDSETATLKIRLDSNTESVIWGTDAGETLDGTMGNDIIVGGAGSDVLTGGEGDDVFKWNFGDQGTTEAPANDVVADFANGNNTLDLADLLQGEDEGSIGKYVFAEEDGDDTVLYISSDGSLAGNKDNADQIIRLEGKSFGDFGAEAGNSGDLISKMIDSGQLQIDQ</sequence>
<dbReference type="NCBIfam" id="NF038131">
    <property type="entry name" value="choice_anch_K"/>
    <property type="match status" value="1"/>
</dbReference>